<dbReference type="GeneID" id="28827788"/>
<evidence type="ECO:0000313" key="2">
    <source>
        <dbReference type="Proteomes" id="UP000070700"/>
    </source>
</evidence>
<gene>
    <name evidence="1" type="ORF">LY89DRAFT_713589</name>
</gene>
<dbReference type="AlphaFoldDB" id="A0A194XSD2"/>
<protein>
    <submittedName>
        <fullName evidence="1">Uncharacterized protein</fullName>
    </submittedName>
</protein>
<dbReference type="KEGG" id="psco:LY89DRAFT_713589"/>
<dbReference type="EMBL" id="KQ947405">
    <property type="protein sequence ID" value="KUJ23051.1"/>
    <property type="molecule type" value="Genomic_DNA"/>
</dbReference>
<proteinExistence type="predicted"/>
<accession>A0A194XSD2</accession>
<evidence type="ECO:0000313" key="1">
    <source>
        <dbReference type="EMBL" id="KUJ23051.1"/>
    </source>
</evidence>
<sequence>MSICRSGAQATFPKQIIPILYYLGDYRLRVQNCVREWRSRSSQFHEERRPSKTFGSILLSDGNNKILAVVCDCKVSSGLSTLAKAISAHHLDPGFLLQVFQTGRVPRNRQAAGSIGVLVCDQNGYRRIVRLSRCCCEEQKNSSQTPRKLCLCLIIATNSVAQSRITQLSLLPTVSHRNRALVYSFHYQVIGLKRIRESCISSSKTRANLV</sequence>
<dbReference type="Proteomes" id="UP000070700">
    <property type="component" value="Unassembled WGS sequence"/>
</dbReference>
<reference evidence="1 2" key="1">
    <citation type="submission" date="2015-10" db="EMBL/GenBank/DDBJ databases">
        <title>Full genome of DAOMC 229536 Phialocephala scopiformis, a fungal endophyte of spruce producing the potent anti-insectan compound rugulosin.</title>
        <authorList>
            <consortium name="DOE Joint Genome Institute"/>
            <person name="Walker A.K."/>
            <person name="Frasz S.L."/>
            <person name="Seifert K.A."/>
            <person name="Miller J.D."/>
            <person name="Mondo S.J."/>
            <person name="Labutti K."/>
            <person name="Lipzen A."/>
            <person name="Dockter R."/>
            <person name="Kennedy M."/>
            <person name="Grigoriev I.V."/>
            <person name="Spatafora J.W."/>
        </authorList>
    </citation>
    <scope>NUCLEOTIDE SEQUENCE [LARGE SCALE GENOMIC DNA]</scope>
    <source>
        <strain evidence="1 2">CBS 120377</strain>
    </source>
</reference>
<dbReference type="InParanoid" id="A0A194XSD2"/>
<keyword evidence="2" id="KW-1185">Reference proteome</keyword>
<dbReference type="RefSeq" id="XP_018077406.1">
    <property type="nucleotide sequence ID" value="XM_018218062.1"/>
</dbReference>
<organism evidence="1 2">
    <name type="scientific">Mollisia scopiformis</name>
    <name type="common">Conifer needle endophyte fungus</name>
    <name type="synonym">Phialocephala scopiformis</name>
    <dbReference type="NCBI Taxonomy" id="149040"/>
    <lineage>
        <taxon>Eukaryota</taxon>
        <taxon>Fungi</taxon>
        <taxon>Dikarya</taxon>
        <taxon>Ascomycota</taxon>
        <taxon>Pezizomycotina</taxon>
        <taxon>Leotiomycetes</taxon>
        <taxon>Helotiales</taxon>
        <taxon>Mollisiaceae</taxon>
        <taxon>Mollisia</taxon>
    </lineage>
</organism>
<name>A0A194XSD2_MOLSC</name>